<dbReference type="PANTHER" id="PTHR11208:SF98">
    <property type="entry name" value="RNA-BINDING KH DOMAIN-CONTAINING PROTEIN"/>
    <property type="match status" value="1"/>
</dbReference>
<dbReference type="GO" id="GO:0008270">
    <property type="term" value="F:zinc ion binding"/>
    <property type="evidence" value="ECO:0007669"/>
    <property type="project" value="UniProtKB-KW"/>
</dbReference>
<evidence type="ECO:0000256" key="6">
    <source>
        <dbReference type="SAM" id="MobiDB-lite"/>
    </source>
</evidence>
<feature type="compositionally biased region" description="Polar residues" evidence="6">
    <location>
        <begin position="881"/>
        <end position="921"/>
    </location>
</feature>
<feature type="region of interest" description="Disordered" evidence="6">
    <location>
        <begin position="47"/>
        <end position="76"/>
    </location>
</feature>
<evidence type="ECO:0000256" key="3">
    <source>
        <dbReference type="ARBA" id="ARBA00022833"/>
    </source>
</evidence>
<dbReference type="InterPro" id="IPR036612">
    <property type="entry name" value="KH_dom_type_1_sf"/>
</dbReference>
<keyword evidence="4 5" id="KW-0694">RNA-binding</keyword>
<dbReference type="InterPro" id="IPR045071">
    <property type="entry name" value="BBP-like"/>
</dbReference>
<feature type="compositionally biased region" description="Low complexity" evidence="6">
    <location>
        <begin position="11"/>
        <end position="23"/>
    </location>
</feature>
<feature type="compositionally biased region" description="Low complexity" evidence="6">
    <location>
        <begin position="115"/>
        <end position="128"/>
    </location>
</feature>
<feature type="region of interest" description="Disordered" evidence="6">
    <location>
        <begin position="1"/>
        <end position="23"/>
    </location>
</feature>
<name>A0A9Q0KW78_9MAGN</name>
<feature type="compositionally biased region" description="Polar residues" evidence="6">
    <location>
        <begin position="749"/>
        <end position="766"/>
    </location>
</feature>
<dbReference type="InterPro" id="IPR032570">
    <property type="entry name" value="SF1-HH"/>
</dbReference>
<dbReference type="Pfam" id="PF22675">
    <property type="entry name" value="KH-I_KHDC4-BBP"/>
    <property type="match status" value="1"/>
</dbReference>
<dbReference type="InterPro" id="IPR055256">
    <property type="entry name" value="KH_1_KHDC4/BBP-like"/>
</dbReference>
<evidence type="ECO:0000256" key="4">
    <source>
        <dbReference type="ARBA" id="ARBA00022884"/>
    </source>
</evidence>
<dbReference type="PANTHER" id="PTHR11208">
    <property type="entry name" value="RNA-BINDING PROTEIN RELATED"/>
    <property type="match status" value="1"/>
</dbReference>
<dbReference type="SUPFAM" id="SSF54791">
    <property type="entry name" value="Eukaryotic type KH-domain (KH-domain type I)"/>
    <property type="match status" value="1"/>
</dbReference>
<feature type="compositionally biased region" description="Pro residues" evidence="6">
    <location>
        <begin position="865"/>
        <end position="877"/>
    </location>
</feature>
<dbReference type="Proteomes" id="UP001141806">
    <property type="component" value="Unassembled WGS sequence"/>
</dbReference>
<dbReference type="Gene3D" id="6.10.140.1790">
    <property type="match status" value="1"/>
</dbReference>
<feature type="region of interest" description="Disordered" evidence="6">
    <location>
        <begin position="823"/>
        <end position="966"/>
    </location>
</feature>
<dbReference type="SMART" id="SM00322">
    <property type="entry name" value="KH"/>
    <property type="match status" value="1"/>
</dbReference>
<feature type="region of interest" description="Disordered" evidence="6">
    <location>
        <begin position="657"/>
        <end position="791"/>
    </location>
</feature>
<reference evidence="8" key="1">
    <citation type="journal article" date="2023" name="Plant J.">
        <title>The genome of the king protea, Protea cynaroides.</title>
        <authorList>
            <person name="Chang J."/>
            <person name="Duong T.A."/>
            <person name="Schoeman C."/>
            <person name="Ma X."/>
            <person name="Roodt D."/>
            <person name="Barker N."/>
            <person name="Li Z."/>
            <person name="Van de Peer Y."/>
            <person name="Mizrachi E."/>
        </authorList>
    </citation>
    <scope>NUCLEOTIDE SEQUENCE</scope>
    <source>
        <tissue evidence="8">Young leaves</tissue>
    </source>
</reference>
<feature type="compositionally biased region" description="Basic and acidic residues" evidence="6">
    <location>
        <begin position="51"/>
        <end position="64"/>
    </location>
</feature>
<feature type="compositionally biased region" description="Polar residues" evidence="6">
    <location>
        <begin position="929"/>
        <end position="942"/>
    </location>
</feature>
<dbReference type="GO" id="GO:0005634">
    <property type="term" value="C:nucleus"/>
    <property type="evidence" value="ECO:0007669"/>
    <property type="project" value="TreeGrafter"/>
</dbReference>
<gene>
    <name evidence="8" type="ORF">NE237_008617</name>
</gene>
<comment type="caution">
    <text evidence="8">The sequence shown here is derived from an EMBL/GenBank/DDBJ whole genome shotgun (WGS) entry which is preliminary data.</text>
</comment>
<evidence type="ECO:0000256" key="5">
    <source>
        <dbReference type="PROSITE-ProRule" id="PRU00117"/>
    </source>
</evidence>
<organism evidence="8 9">
    <name type="scientific">Protea cynaroides</name>
    <dbReference type="NCBI Taxonomy" id="273540"/>
    <lineage>
        <taxon>Eukaryota</taxon>
        <taxon>Viridiplantae</taxon>
        <taxon>Streptophyta</taxon>
        <taxon>Embryophyta</taxon>
        <taxon>Tracheophyta</taxon>
        <taxon>Spermatophyta</taxon>
        <taxon>Magnoliopsida</taxon>
        <taxon>Proteales</taxon>
        <taxon>Proteaceae</taxon>
        <taxon>Protea</taxon>
    </lineage>
</organism>
<evidence type="ECO:0000256" key="1">
    <source>
        <dbReference type="ARBA" id="ARBA00022723"/>
    </source>
</evidence>
<dbReference type="Gene3D" id="3.30.1370.10">
    <property type="entry name" value="K Homology domain, type 1"/>
    <property type="match status" value="1"/>
</dbReference>
<evidence type="ECO:0000259" key="7">
    <source>
        <dbReference type="SMART" id="SM00322"/>
    </source>
</evidence>
<dbReference type="GO" id="GO:0048024">
    <property type="term" value="P:regulation of mRNA splicing, via spliceosome"/>
    <property type="evidence" value="ECO:0007669"/>
    <property type="project" value="TreeGrafter"/>
</dbReference>
<feature type="compositionally biased region" description="Low complexity" evidence="6">
    <location>
        <begin position="682"/>
        <end position="698"/>
    </location>
</feature>
<sequence>MATKVDQAPVTTTSATATSSSKVSMFSAKSGFVIPKNKLSGSLVPAFRSSRKSEASDVTKEESSKQIQRKTKWGNDLTQDAAVRKGRALAYQTRVEQITQQLKSGVLKTGETQASQSPSQDPNSESSSHQINDEKQELLELERREAIGEILKLNPSYKAPSDYKPLLKEDVVPIPLKAYPGFNFIGLLLGSGRSTLKRLEEETGAKVSVHGTKAGTGEKAEITQADGDEVQNAYEELYVRVSADTYEKVDAAVALIELLVKPVAVSSAVVSTAPTSVSGATVNSVEQSQDLVTGYMMSAAVRNQGLVQPMLGSSQSGPPQVQFQPYPNPWFPLGPTQTSIQSPSGFISFPNSSLPIPNNLVQIPPPPFNPSNHPQFFARFTPVSGFGSVSGNPSLATRPQPSMPLFQRPYMHDAQPPSHISPINNPMPVSRPQSAYPSASTQPNLTVPPTFTGNQPTPTGPVPVARQLVPSVPQPLSSGPLPNRPLTPVGSSGGWSGVPAVTQAPQGIRNMVQMTSPMVPPQRPHSMVQPIASVNISATVMSRPAAPNVVFPASFPSRPPTPQLFNISAVNRPAPTPGFVSVPAQVGSSPVSLPSSQPSVSIPIISQASGLLPVPPMAGQRQPQISPAVLPRSPAPIFAQAIGTIPASAAASIQSTSTVPPMQPLNIRAPVPNQLQNPVLGSSPVRSSVPSTSPQPRTGMPIVSGSLPSFTPIKPTLTSPGTVPPVTAPKPQRPSSGDFTFQPLRHQHPASQTVPRPSGQPPAQNTPAVQPPLAPQPPSFRPALHSTPQPGIQSFARSQVANPIGQPHARALAPSLGGVVPFGVNPTTTSPPPRPPVFRSPHPVRTSTPVPHQMGPPSFGSASPHMPPIPSALPPRPANSLPLQPNQLPQTTRPGNLLFPNQQFNNSLSFTSGKPASSPGGNQIYDPFSPTSVSSAPPQQGDSPAKVRKQENDPEYEDLMDSVGVR</sequence>
<protein>
    <recommendedName>
        <fullName evidence="7">K Homology domain-containing protein</fullName>
    </recommendedName>
</protein>
<dbReference type="EMBL" id="JAMYWD010000002">
    <property type="protein sequence ID" value="KAJ4977837.1"/>
    <property type="molecule type" value="Genomic_DNA"/>
</dbReference>
<dbReference type="AlphaFoldDB" id="A0A9Q0KW78"/>
<dbReference type="GO" id="GO:0003729">
    <property type="term" value="F:mRNA binding"/>
    <property type="evidence" value="ECO:0007669"/>
    <property type="project" value="TreeGrafter"/>
</dbReference>
<keyword evidence="3" id="KW-0862">Zinc</keyword>
<keyword evidence="2" id="KW-0863">Zinc-finger</keyword>
<evidence type="ECO:0000256" key="2">
    <source>
        <dbReference type="ARBA" id="ARBA00022771"/>
    </source>
</evidence>
<keyword evidence="9" id="KW-1185">Reference proteome</keyword>
<dbReference type="Pfam" id="PF16275">
    <property type="entry name" value="SF1-HH"/>
    <property type="match status" value="1"/>
</dbReference>
<dbReference type="OrthoDB" id="6777263at2759"/>
<evidence type="ECO:0000313" key="9">
    <source>
        <dbReference type="Proteomes" id="UP001141806"/>
    </source>
</evidence>
<dbReference type="PROSITE" id="PS50084">
    <property type="entry name" value="KH_TYPE_1"/>
    <property type="match status" value="1"/>
</dbReference>
<feature type="compositionally biased region" description="Pro residues" evidence="6">
    <location>
        <begin position="829"/>
        <end position="838"/>
    </location>
</feature>
<feature type="domain" description="K Homology" evidence="7">
    <location>
        <begin position="166"/>
        <end position="261"/>
    </location>
</feature>
<evidence type="ECO:0000313" key="8">
    <source>
        <dbReference type="EMBL" id="KAJ4977837.1"/>
    </source>
</evidence>
<feature type="region of interest" description="Disordered" evidence="6">
    <location>
        <begin position="106"/>
        <end position="133"/>
    </location>
</feature>
<accession>A0A9Q0KW78</accession>
<feature type="compositionally biased region" description="Pro residues" evidence="6">
    <location>
        <begin position="769"/>
        <end position="780"/>
    </location>
</feature>
<dbReference type="InterPro" id="IPR004087">
    <property type="entry name" value="KH_dom"/>
</dbReference>
<dbReference type="InterPro" id="IPR047086">
    <property type="entry name" value="SF1-HH_sf"/>
</dbReference>
<keyword evidence="1" id="KW-0479">Metal-binding</keyword>
<feature type="compositionally biased region" description="Pro residues" evidence="6">
    <location>
        <begin position="722"/>
        <end position="732"/>
    </location>
</feature>
<proteinExistence type="predicted"/>